<dbReference type="OrthoDB" id="1111734at2759"/>
<feature type="region of interest" description="Disordered" evidence="1">
    <location>
        <begin position="242"/>
        <end position="285"/>
    </location>
</feature>
<organism evidence="3 4">
    <name type="scientific">Botryobasidium botryosum (strain FD-172 SS1)</name>
    <dbReference type="NCBI Taxonomy" id="930990"/>
    <lineage>
        <taxon>Eukaryota</taxon>
        <taxon>Fungi</taxon>
        <taxon>Dikarya</taxon>
        <taxon>Basidiomycota</taxon>
        <taxon>Agaricomycotina</taxon>
        <taxon>Agaricomycetes</taxon>
        <taxon>Cantharellales</taxon>
        <taxon>Botryobasidiaceae</taxon>
        <taxon>Botryobasidium</taxon>
    </lineage>
</organism>
<evidence type="ECO:0000313" key="3">
    <source>
        <dbReference type="EMBL" id="KDQ19913.1"/>
    </source>
</evidence>
<dbReference type="Proteomes" id="UP000027195">
    <property type="component" value="Unassembled WGS sequence"/>
</dbReference>
<dbReference type="InterPro" id="IPR009730">
    <property type="entry name" value="MFAP1_C"/>
</dbReference>
<feature type="compositionally biased region" description="Acidic residues" evidence="1">
    <location>
        <begin position="104"/>
        <end position="116"/>
    </location>
</feature>
<reference evidence="4" key="1">
    <citation type="journal article" date="2014" name="Proc. Natl. Acad. Sci. U.S.A.">
        <title>Extensive sampling of basidiomycete genomes demonstrates inadequacy of the white-rot/brown-rot paradigm for wood decay fungi.</title>
        <authorList>
            <person name="Riley R."/>
            <person name="Salamov A.A."/>
            <person name="Brown D.W."/>
            <person name="Nagy L.G."/>
            <person name="Floudas D."/>
            <person name="Held B.W."/>
            <person name="Levasseur A."/>
            <person name="Lombard V."/>
            <person name="Morin E."/>
            <person name="Otillar R."/>
            <person name="Lindquist E.A."/>
            <person name="Sun H."/>
            <person name="LaButti K.M."/>
            <person name="Schmutz J."/>
            <person name="Jabbour D."/>
            <person name="Luo H."/>
            <person name="Baker S.E."/>
            <person name="Pisabarro A.G."/>
            <person name="Walton J.D."/>
            <person name="Blanchette R.A."/>
            <person name="Henrissat B."/>
            <person name="Martin F."/>
            <person name="Cullen D."/>
            <person name="Hibbett D.S."/>
            <person name="Grigoriev I.V."/>
        </authorList>
    </citation>
    <scope>NUCLEOTIDE SEQUENCE [LARGE SCALE GENOMIC DNA]</scope>
    <source>
        <strain evidence="4">FD-172 SS1</strain>
    </source>
</reference>
<keyword evidence="4" id="KW-1185">Reference proteome</keyword>
<evidence type="ECO:0000259" key="2">
    <source>
        <dbReference type="Pfam" id="PF06991"/>
    </source>
</evidence>
<feature type="compositionally biased region" description="Basic and acidic residues" evidence="1">
    <location>
        <begin position="523"/>
        <end position="537"/>
    </location>
</feature>
<feature type="region of interest" description="Disordered" evidence="1">
    <location>
        <begin position="1"/>
        <end position="189"/>
    </location>
</feature>
<dbReference type="HOGENOM" id="CLU_022379_1_1_1"/>
<sequence length="537" mass="61459">MSQARKAAPRLARPAQRYWKGKAPKGVNVQSDSEEEDSQQEEEQEQEDVPLGGDDDEGDEDDFTASKIASKDAGRQMNVALRNVNISGGKVIVDGREESGRTEMEEESEEESEEEAVAAPGAAAESGEEESGSEYETDSEEEEKPAPAFRPVFVPKRGRVTVLEREAEAENTEDAQKKKELEAQERKKETINMIADSIQRELAEKETQELIPDVDDTDGLDPTAEFEAWRLRELGRIKKEKAEQLEREEERREIERRRAMPEEQRLKEDLERAQKSRDEKPKGQQKFLQKYWHKGAFHQDQEILKRHDFTQATESTIDVSLLPKVMQVKNFGKRSQTKYTHLLDQDTSVDPARKSGTGSSLGPGQACFTCGGPHLKKDCPQNALNQPGGSSFGTGSNGAPVAPRKWGINRDQGDSAPPKSWRDRDDDRGGDSRERGSRGGGRDDDWRTRDGDRRDRDRDGDRRDRDGDRRWSGRGDDRREDGYRGGRHDDRRARLDRDSRRSRSRSRSRSPPRYRERRRSRSRSPERYHEDKRRKVD</sequence>
<feature type="compositionally biased region" description="Basic residues" evidence="1">
    <location>
        <begin position="502"/>
        <end position="522"/>
    </location>
</feature>
<proteinExistence type="predicted"/>
<accession>A0A067MW03</accession>
<feature type="compositionally biased region" description="Basic and acidic residues" evidence="1">
    <location>
        <begin position="162"/>
        <end position="189"/>
    </location>
</feature>
<evidence type="ECO:0000256" key="1">
    <source>
        <dbReference type="SAM" id="MobiDB-lite"/>
    </source>
</evidence>
<feature type="compositionally biased region" description="Acidic residues" evidence="1">
    <location>
        <begin position="32"/>
        <end position="63"/>
    </location>
</feature>
<protein>
    <recommendedName>
        <fullName evidence="2">Micro-fibrillar-associated protein 1 C-terminal domain-containing protein</fullName>
    </recommendedName>
</protein>
<dbReference type="InParanoid" id="A0A067MW03"/>
<dbReference type="InterPro" id="IPR033194">
    <property type="entry name" value="MFAP1"/>
</dbReference>
<dbReference type="Pfam" id="PF06991">
    <property type="entry name" value="MFAP1"/>
    <property type="match status" value="1"/>
</dbReference>
<feature type="compositionally biased region" description="Low complexity" evidence="1">
    <location>
        <begin position="1"/>
        <end position="17"/>
    </location>
</feature>
<feature type="compositionally biased region" description="Basic and acidic residues" evidence="1">
    <location>
        <begin position="93"/>
        <end position="103"/>
    </location>
</feature>
<dbReference type="EMBL" id="KL198018">
    <property type="protein sequence ID" value="KDQ19913.1"/>
    <property type="molecule type" value="Genomic_DNA"/>
</dbReference>
<gene>
    <name evidence="3" type="ORF">BOTBODRAFT_142580</name>
</gene>
<feature type="region of interest" description="Disordered" evidence="1">
    <location>
        <begin position="342"/>
        <end position="537"/>
    </location>
</feature>
<feature type="domain" description="Micro-fibrillar-associated protein 1 C-terminal" evidence="2">
    <location>
        <begin position="139"/>
        <end position="347"/>
    </location>
</feature>
<name>A0A067MW03_BOTB1</name>
<dbReference type="PANTHER" id="PTHR15327">
    <property type="entry name" value="MICROFIBRIL-ASSOCIATED PROTEIN"/>
    <property type="match status" value="1"/>
</dbReference>
<feature type="compositionally biased region" description="Basic and acidic residues" evidence="1">
    <location>
        <begin position="420"/>
        <end position="501"/>
    </location>
</feature>
<feature type="compositionally biased region" description="Basic and acidic residues" evidence="1">
    <location>
        <begin position="242"/>
        <end position="282"/>
    </location>
</feature>
<dbReference type="AlphaFoldDB" id="A0A067MW03"/>
<feature type="compositionally biased region" description="Acidic residues" evidence="1">
    <location>
        <begin position="126"/>
        <end position="143"/>
    </location>
</feature>
<evidence type="ECO:0000313" key="4">
    <source>
        <dbReference type="Proteomes" id="UP000027195"/>
    </source>
</evidence>
<dbReference type="STRING" id="930990.A0A067MW03"/>